<evidence type="ECO:0000313" key="2">
    <source>
        <dbReference type="Proteomes" id="UP000199706"/>
    </source>
</evidence>
<dbReference type="RefSeq" id="WP_090685411.1">
    <property type="nucleotide sequence ID" value="NZ_FNCJ01000006.1"/>
</dbReference>
<dbReference type="EMBL" id="FNCJ01000006">
    <property type="protein sequence ID" value="SDG94100.1"/>
    <property type="molecule type" value="Genomic_DNA"/>
</dbReference>
<protein>
    <submittedName>
        <fullName evidence="1">Uncharacterized protein</fullName>
    </submittedName>
</protein>
<accession>A0A1G7YDU7</accession>
<gene>
    <name evidence="1" type="ORF">SAMN05216466_106128</name>
</gene>
<evidence type="ECO:0000313" key="1">
    <source>
        <dbReference type="EMBL" id="SDG94100.1"/>
    </source>
</evidence>
<organism evidence="1 2">
    <name type="scientific">Paraburkholderia phenazinium</name>
    <dbReference type="NCBI Taxonomy" id="60549"/>
    <lineage>
        <taxon>Bacteria</taxon>
        <taxon>Pseudomonadati</taxon>
        <taxon>Pseudomonadota</taxon>
        <taxon>Betaproteobacteria</taxon>
        <taxon>Burkholderiales</taxon>
        <taxon>Burkholderiaceae</taxon>
        <taxon>Paraburkholderia</taxon>
    </lineage>
</organism>
<proteinExistence type="predicted"/>
<dbReference type="AlphaFoldDB" id="A0A1G7YDU7"/>
<reference evidence="1 2" key="1">
    <citation type="submission" date="2016-10" db="EMBL/GenBank/DDBJ databases">
        <authorList>
            <person name="de Groot N.N."/>
        </authorList>
    </citation>
    <scope>NUCLEOTIDE SEQUENCE [LARGE SCALE GENOMIC DNA]</scope>
    <source>
        <strain evidence="1 2">LMG 2247</strain>
    </source>
</reference>
<dbReference type="Proteomes" id="UP000199706">
    <property type="component" value="Unassembled WGS sequence"/>
</dbReference>
<sequence>MEWNETTRSSRSAIIYRCLIVAPDRVLMEIDVSILDELVRAGLGKDHLSVVSNSLQFSRFLERFKDKNGYVFVQQKPHDMVAIHAFDVDPPVLGACQPFGVP</sequence>
<name>A0A1G7YDU7_9BURK</name>